<keyword evidence="6" id="KW-1133">Transmembrane helix</keyword>
<dbReference type="InterPro" id="IPR050683">
    <property type="entry name" value="Bact_Polysacc_Export_ATP-bd"/>
</dbReference>
<evidence type="ECO:0000313" key="9">
    <source>
        <dbReference type="EMBL" id="MCM2536029.1"/>
    </source>
</evidence>
<comment type="similarity">
    <text evidence="1">Belongs to the ABC transporter superfamily.</text>
</comment>
<dbReference type="InterPro" id="IPR003439">
    <property type="entry name" value="ABC_transporter-like_ATP-bd"/>
</dbReference>
<evidence type="ECO:0000313" key="10">
    <source>
        <dbReference type="Proteomes" id="UP001523262"/>
    </source>
</evidence>
<protein>
    <submittedName>
        <fullName evidence="9">Teichoic acids export ABC transporter ATP-binding subunit TagH</fullName>
    </submittedName>
</protein>
<dbReference type="InterPro" id="IPR027417">
    <property type="entry name" value="P-loop_NTPase"/>
</dbReference>
<dbReference type="PROSITE" id="PS50893">
    <property type="entry name" value="ABC_TRANSPORTER_2"/>
    <property type="match status" value="1"/>
</dbReference>
<dbReference type="Gene3D" id="3.40.50.300">
    <property type="entry name" value="P-loop containing nucleotide triphosphate hydrolases"/>
    <property type="match status" value="1"/>
</dbReference>
<dbReference type="NCBIfam" id="NF010066">
    <property type="entry name" value="PRK13546.1"/>
    <property type="match status" value="1"/>
</dbReference>
<dbReference type="Gene3D" id="2.30.30.40">
    <property type="entry name" value="SH3 Domains"/>
    <property type="match status" value="1"/>
</dbReference>
<keyword evidence="5" id="KW-1278">Translocase</keyword>
<dbReference type="PROSITE" id="PS51781">
    <property type="entry name" value="SH3B"/>
    <property type="match status" value="1"/>
</dbReference>
<accession>A0ABT0WIX7</accession>
<evidence type="ECO:0000256" key="1">
    <source>
        <dbReference type="ARBA" id="ARBA00005417"/>
    </source>
</evidence>
<dbReference type="InterPro" id="IPR017871">
    <property type="entry name" value="ABC_transporter-like_CS"/>
</dbReference>
<organism evidence="9 10">
    <name type="scientific">Neobacillus pocheonensis</name>
    <dbReference type="NCBI Taxonomy" id="363869"/>
    <lineage>
        <taxon>Bacteria</taxon>
        <taxon>Bacillati</taxon>
        <taxon>Bacillota</taxon>
        <taxon>Bacilli</taxon>
        <taxon>Bacillales</taxon>
        <taxon>Bacillaceae</taxon>
        <taxon>Neobacillus</taxon>
    </lineage>
</organism>
<evidence type="ECO:0000259" key="7">
    <source>
        <dbReference type="PROSITE" id="PS50893"/>
    </source>
</evidence>
<dbReference type="PROSITE" id="PS00211">
    <property type="entry name" value="ABC_TRANSPORTER_1"/>
    <property type="match status" value="1"/>
</dbReference>
<keyword evidence="4 9" id="KW-0067">ATP-binding</keyword>
<feature type="domain" description="SH3b" evidence="8">
    <location>
        <begin position="362"/>
        <end position="432"/>
    </location>
</feature>
<dbReference type="GO" id="GO:0005524">
    <property type="term" value="F:ATP binding"/>
    <property type="evidence" value="ECO:0007669"/>
    <property type="project" value="UniProtKB-KW"/>
</dbReference>
<dbReference type="EMBL" id="JAMQCR010000003">
    <property type="protein sequence ID" value="MCM2536029.1"/>
    <property type="molecule type" value="Genomic_DNA"/>
</dbReference>
<keyword evidence="6" id="KW-0812">Transmembrane</keyword>
<keyword evidence="10" id="KW-1185">Reference proteome</keyword>
<dbReference type="InterPro" id="IPR003646">
    <property type="entry name" value="SH3-like_bac-type"/>
</dbReference>
<keyword evidence="2" id="KW-0813">Transport</keyword>
<comment type="caution">
    <text evidence="9">The sequence shown here is derived from an EMBL/GenBank/DDBJ whole genome shotgun (WGS) entry which is preliminary data.</text>
</comment>
<dbReference type="InterPro" id="IPR003593">
    <property type="entry name" value="AAA+_ATPase"/>
</dbReference>
<gene>
    <name evidence="9" type="primary">tagH</name>
    <name evidence="9" type="ORF">NDK43_31715</name>
</gene>
<keyword evidence="3" id="KW-0547">Nucleotide-binding</keyword>
<feature type="domain" description="ABC transporter" evidence="7">
    <location>
        <begin position="22"/>
        <end position="243"/>
    </location>
</feature>
<keyword evidence="6" id="KW-0472">Membrane</keyword>
<evidence type="ECO:0000259" key="8">
    <source>
        <dbReference type="PROSITE" id="PS51781"/>
    </source>
</evidence>
<reference evidence="9 10" key="1">
    <citation type="submission" date="2022-06" db="EMBL/GenBank/DDBJ databases">
        <authorList>
            <person name="Jeon C.O."/>
        </authorList>
    </citation>
    <scope>NUCLEOTIDE SEQUENCE [LARGE SCALE GENOMIC DNA]</scope>
    <source>
        <strain evidence="9 10">KCTC 13943</strain>
    </source>
</reference>
<name>A0ABT0WIX7_9BACI</name>
<dbReference type="Proteomes" id="UP001523262">
    <property type="component" value="Unassembled WGS sequence"/>
</dbReference>
<dbReference type="CDD" id="cd03220">
    <property type="entry name" value="ABC_KpsT_Wzt"/>
    <property type="match status" value="1"/>
</dbReference>
<dbReference type="SMART" id="SM00382">
    <property type="entry name" value="AAA"/>
    <property type="match status" value="1"/>
</dbReference>
<feature type="transmembrane region" description="Helical" evidence="6">
    <location>
        <begin position="293"/>
        <end position="313"/>
    </location>
</feature>
<dbReference type="Pfam" id="PF00005">
    <property type="entry name" value="ABC_tran"/>
    <property type="match status" value="1"/>
</dbReference>
<evidence type="ECO:0000256" key="4">
    <source>
        <dbReference type="ARBA" id="ARBA00022840"/>
    </source>
</evidence>
<proteinExistence type="inferred from homology"/>
<evidence type="ECO:0000256" key="2">
    <source>
        <dbReference type="ARBA" id="ARBA00022448"/>
    </source>
</evidence>
<evidence type="ECO:0000256" key="6">
    <source>
        <dbReference type="SAM" id="Phobius"/>
    </source>
</evidence>
<evidence type="ECO:0000256" key="3">
    <source>
        <dbReference type="ARBA" id="ARBA00022741"/>
    </source>
</evidence>
<dbReference type="SUPFAM" id="SSF52540">
    <property type="entry name" value="P-loop containing nucleoside triphosphate hydrolases"/>
    <property type="match status" value="1"/>
</dbReference>
<dbReference type="PANTHER" id="PTHR46743">
    <property type="entry name" value="TEICHOIC ACIDS EXPORT ATP-BINDING PROTEIN TAGH"/>
    <property type="match status" value="1"/>
</dbReference>
<sequence length="544" mass="60219">MDTSVVFKNVTKKYKMYNKTSEKLLDLALPSGYGKDFYALQNISFVAEKGDIIGIIGVNGAGKSTLSNLISGVIPPSKGSIKIDGDAALISIGAGLNNQLTGRENIELKCLMLGFTKQEIQDLMPDIIEFAEIGDFIDQPVKSYSSGMKSRLGFAISVNIDPDVLVIDEALSVGDKIFAQKCLDKMNSFKEKGKTIFFISHSSGQVKEFCQKALWLEAGEVKAYGTVEEIIPQYEQFINVFNKMSKAEKKQFNQMIMDKRSGKLKADTAENDLSVLGRGHSTRKKPKCKMKRLVSSFLILLAIVIIPASIIFIKDQVTSHLLVNREQQAEKFVNSTMESATVDQADKQQVTVAAKTANETPKDIRYVQVASGYVRDTPNLSTSQRINTVNFGEQIIVEQVEKDPAENFNWLKFTLNNGQTGWISDKIAMKLASNNDENSFVSKFSNFAQVPQLPEILTYFGKTEQELGTAAKSNNTAMTYNQNGQLKEVSLTIKGVTPSRMVAQLGEPVLRQGVKMYLYHGEAHDFILTSINGVTFNKVTVKPL</sequence>
<evidence type="ECO:0000256" key="5">
    <source>
        <dbReference type="ARBA" id="ARBA00022967"/>
    </source>
</evidence>
<dbReference type="InterPro" id="IPR015860">
    <property type="entry name" value="ABC_transpr_TagH-like"/>
</dbReference>
<dbReference type="PANTHER" id="PTHR46743:SF2">
    <property type="entry name" value="TEICHOIC ACIDS EXPORT ATP-BINDING PROTEIN TAGH"/>
    <property type="match status" value="1"/>
</dbReference>